<feature type="signal peptide" evidence="1">
    <location>
        <begin position="1"/>
        <end position="19"/>
    </location>
</feature>
<evidence type="ECO:0000313" key="3">
    <source>
        <dbReference type="Proteomes" id="UP000094819"/>
    </source>
</evidence>
<gene>
    <name evidence="2" type="ORF">L198_04482</name>
</gene>
<proteinExistence type="predicted"/>
<keyword evidence="3" id="KW-1185">Reference proteome</keyword>
<dbReference type="AlphaFoldDB" id="A0A1E3J4U7"/>
<dbReference type="GeneID" id="30193695"/>
<evidence type="ECO:0000256" key="1">
    <source>
        <dbReference type="SAM" id="SignalP"/>
    </source>
</evidence>
<evidence type="ECO:0000313" key="2">
    <source>
        <dbReference type="EMBL" id="ODN95863.1"/>
    </source>
</evidence>
<dbReference type="Proteomes" id="UP000094819">
    <property type="component" value="Unassembled WGS sequence"/>
</dbReference>
<dbReference type="EMBL" id="AWGH01000012">
    <property type="protein sequence ID" value="ODN95863.1"/>
    <property type="molecule type" value="Genomic_DNA"/>
</dbReference>
<dbReference type="OrthoDB" id="2563899at2759"/>
<protein>
    <submittedName>
        <fullName evidence="2">Uncharacterized protein</fullName>
    </submittedName>
</protein>
<keyword evidence="1" id="KW-0732">Signal</keyword>
<name>A0A1E3J4U7_9TREE</name>
<accession>A0A1E3J4U7</accession>
<reference evidence="2 3" key="1">
    <citation type="submission" date="2016-06" db="EMBL/GenBank/DDBJ databases">
        <title>Evolution of pathogenesis and genome organization in the Tremellales.</title>
        <authorList>
            <person name="Cuomo C."/>
            <person name="Litvintseva A."/>
            <person name="Heitman J."/>
            <person name="Chen Y."/>
            <person name="Sun S."/>
            <person name="Springer D."/>
            <person name="Dromer F."/>
            <person name="Young S."/>
            <person name="Zeng Q."/>
            <person name="Chapman S."/>
            <person name="Gujja S."/>
            <person name="Saif S."/>
            <person name="Birren B."/>
        </authorList>
    </citation>
    <scope>NUCLEOTIDE SEQUENCE [LARGE SCALE GENOMIC DNA]</scope>
    <source>
        <strain evidence="2 3">CBS 7118</strain>
    </source>
</reference>
<dbReference type="RefSeq" id="XP_019031528.1">
    <property type="nucleotide sequence ID" value="XM_019176600.1"/>
</dbReference>
<comment type="caution">
    <text evidence="2">The sequence shown here is derived from an EMBL/GenBank/DDBJ whole genome shotgun (WGS) entry which is preliminary data.</text>
</comment>
<feature type="chain" id="PRO_5009130136" evidence="1">
    <location>
        <begin position="20"/>
        <end position="212"/>
    </location>
</feature>
<sequence length="212" mass="21632">MRFSSIFVAALPILGSVFAAPLNTEAKKDLAAAPAELVQRDSSLLDILGELKADIEAAGSLSGVTAEVDITATVQVAVDALIKAGSALGADLSLGVDAEVSVSIAGLKREIEERAIDKTVVAQVLVDIIATINVNILTPAKPYLSSCTCQESTSLIKELDTLLTGLLSCVDSLLGGILILVKGLLIKTLGLVSTLLGGLTGLLGDVLSVLGL</sequence>
<organism evidence="2 3">
    <name type="scientific">Cryptococcus wingfieldii CBS 7118</name>
    <dbReference type="NCBI Taxonomy" id="1295528"/>
    <lineage>
        <taxon>Eukaryota</taxon>
        <taxon>Fungi</taxon>
        <taxon>Dikarya</taxon>
        <taxon>Basidiomycota</taxon>
        <taxon>Agaricomycotina</taxon>
        <taxon>Tremellomycetes</taxon>
        <taxon>Tremellales</taxon>
        <taxon>Cryptococcaceae</taxon>
        <taxon>Cryptococcus</taxon>
    </lineage>
</organism>